<reference evidence="3" key="2">
    <citation type="submission" date="2015-01" db="EMBL/GenBank/DDBJ databases">
        <title>Evolutionary Origins and Diversification of the Mycorrhizal Mutualists.</title>
        <authorList>
            <consortium name="DOE Joint Genome Institute"/>
            <consortium name="Mycorrhizal Genomics Consortium"/>
            <person name="Kohler A."/>
            <person name="Kuo A."/>
            <person name="Nagy L.G."/>
            <person name="Floudas D."/>
            <person name="Copeland A."/>
            <person name="Barry K.W."/>
            <person name="Cichocki N."/>
            <person name="Veneault-Fourrey C."/>
            <person name="LaButti K."/>
            <person name="Lindquist E.A."/>
            <person name="Lipzen A."/>
            <person name="Lundell T."/>
            <person name="Morin E."/>
            <person name="Murat C."/>
            <person name="Riley R."/>
            <person name="Ohm R."/>
            <person name="Sun H."/>
            <person name="Tunlid A."/>
            <person name="Henrissat B."/>
            <person name="Grigoriev I.V."/>
            <person name="Hibbett D.S."/>
            <person name="Martin F."/>
        </authorList>
    </citation>
    <scope>NUCLEOTIDE SEQUENCE [LARGE SCALE GENOMIC DNA]</scope>
    <source>
        <strain evidence="3">Ve08.2h10</strain>
    </source>
</reference>
<dbReference type="EMBL" id="KN826941">
    <property type="protein sequence ID" value="KIK77537.1"/>
    <property type="molecule type" value="Genomic_DNA"/>
</dbReference>
<dbReference type="AlphaFoldDB" id="A0A0D0C321"/>
<evidence type="ECO:0000256" key="1">
    <source>
        <dbReference type="SAM" id="MobiDB-lite"/>
    </source>
</evidence>
<proteinExistence type="predicted"/>
<feature type="compositionally biased region" description="Polar residues" evidence="1">
    <location>
        <begin position="70"/>
        <end position="79"/>
    </location>
</feature>
<feature type="compositionally biased region" description="Low complexity" evidence="1">
    <location>
        <begin position="95"/>
        <end position="109"/>
    </location>
</feature>
<sequence length="168" mass="17762">MEIDPPSSFDHFIPPSIPSQSSSWDLSMPQGSSGDLLDSQAFQPPAIQTDSMDTLPQDLSNIRFPMPPVTSDSPQFSTPPSLPEDNKLPIPSQFLSSLASPTPSQLLSPPQFPSPPIIPSSDGSLVQSSPDLLGSGLLETPPLDHPIPMGQLSLGTSHTYGSPIPQPT</sequence>
<protein>
    <submittedName>
        <fullName evidence="2">Uncharacterized protein</fullName>
    </submittedName>
</protein>
<name>A0A0D0C321_9AGAM</name>
<organism evidence="2 3">
    <name type="scientific">Paxillus rubicundulus Ve08.2h10</name>
    <dbReference type="NCBI Taxonomy" id="930991"/>
    <lineage>
        <taxon>Eukaryota</taxon>
        <taxon>Fungi</taxon>
        <taxon>Dikarya</taxon>
        <taxon>Basidiomycota</taxon>
        <taxon>Agaricomycotina</taxon>
        <taxon>Agaricomycetes</taxon>
        <taxon>Agaricomycetidae</taxon>
        <taxon>Boletales</taxon>
        <taxon>Paxilineae</taxon>
        <taxon>Paxillaceae</taxon>
        <taxon>Paxillus</taxon>
    </lineage>
</organism>
<gene>
    <name evidence="2" type="ORF">PAXRUDRAFT_17431</name>
</gene>
<dbReference type="InParanoid" id="A0A0D0C321"/>
<reference evidence="2 3" key="1">
    <citation type="submission" date="2014-04" db="EMBL/GenBank/DDBJ databases">
        <authorList>
            <consortium name="DOE Joint Genome Institute"/>
            <person name="Kuo A."/>
            <person name="Kohler A."/>
            <person name="Jargeat P."/>
            <person name="Nagy L.G."/>
            <person name="Floudas D."/>
            <person name="Copeland A."/>
            <person name="Barry K.W."/>
            <person name="Cichocki N."/>
            <person name="Veneault-Fourrey C."/>
            <person name="LaButti K."/>
            <person name="Lindquist E.A."/>
            <person name="Lipzen A."/>
            <person name="Lundell T."/>
            <person name="Morin E."/>
            <person name="Murat C."/>
            <person name="Sun H."/>
            <person name="Tunlid A."/>
            <person name="Henrissat B."/>
            <person name="Grigoriev I.V."/>
            <person name="Hibbett D.S."/>
            <person name="Martin F."/>
            <person name="Nordberg H.P."/>
            <person name="Cantor M.N."/>
            <person name="Hua S.X."/>
        </authorList>
    </citation>
    <scope>NUCLEOTIDE SEQUENCE [LARGE SCALE GENOMIC DNA]</scope>
    <source>
        <strain evidence="2 3">Ve08.2h10</strain>
    </source>
</reference>
<dbReference type="Proteomes" id="UP000054538">
    <property type="component" value="Unassembled WGS sequence"/>
</dbReference>
<keyword evidence="3" id="KW-1185">Reference proteome</keyword>
<feature type="compositionally biased region" description="Polar residues" evidence="1">
    <location>
        <begin position="40"/>
        <end position="60"/>
    </location>
</feature>
<feature type="region of interest" description="Disordered" evidence="1">
    <location>
        <begin position="1"/>
        <end position="168"/>
    </location>
</feature>
<evidence type="ECO:0000313" key="2">
    <source>
        <dbReference type="EMBL" id="KIK77537.1"/>
    </source>
</evidence>
<accession>A0A0D0C321</accession>
<evidence type="ECO:0000313" key="3">
    <source>
        <dbReference type="Proteomes" id="UP000054538"/>
    </source>
</evidence>
<dbReference type="HOGENOM" id="CLU_098016_1_0_1"/>